<feature type="domain" description="Hikeshi-like C-terminal" evidence="3">
    <location>
        <begin position="133"/>
        <end position="186"/>
    </location>
</feature>
<dbReference type="InterPro" id="IPR048364">
    <property type="entry name" value="Hikeshi-like_C"/>
</dbReference>
<dbReference type="PANTHER" id="PTHR12925:SF0">
    <property type="entry name" value="PROTEIN HIKESHI"/>
    <property type="match status" value="1"/>
</dbReference>
<dbReference type="GO" id="GO:0006606">
    <property type="term" value="P:protein import into nucleus"/>
    <property type="evidence" value="ECO:0007669"/>
    <property type="project" value="TreeGrafter"/>
</dbReference>
<reference evidence="4 5" key="1">
    <citation type="journal article" date="2010" name="Nature">
        <title>The Ectocarpus genome and the independent evolution of multicellularity in brown algae.</title>
        <authorList>
            <person name="Cock J.M."/>
            <person name="Sterck L."/>
            <person name="Rouze P."/>
            <person name="Scornet D."/>
            <person name="Allen A.E."/>
            <person name="Amoutzias G."/>
            <person name="Anthouard V."/>
            <person name="Artiguenave F."/>
            <person name="Aury J.M."/>
            <person name="Badger J.H."/>
            <person name="Beszteri B."/>
            <person name="Billiau K."/>
            <person name="Bonnet E."/>
            <person name="Bothwell J.H."/>
            <person name="Bowler C."/>
            <person name="Boyen C."/>
            <person name="Brownlee C."/>
            <person name="Carrano C.J."/>
            <person name="Charrier B."/>
            <person name="Cho G.Y."/>
            <person name="Coelho S.M."/>
            <person name="Collen J."/>
            <person name="Corre E."/>
            <person name="Da Silva C."/>
            <person name="Delage L."/>
            <person name="Delaroque N."/>
            <person name="Dittami S.M."/>
            <person name="Doulbeau S."/>
            <person name="Elias M."/>
            <person name="Farnham G."/>
            <person name="Gachon C.M."/>
            <person name="Gschloessl B."/>
            <person name="Heesch S."/>
            <person name="Jabbari K."/>
            <person name="Jubin C."/>
            <person name="Kawai H."/>
            <person name="Kimura K."/>
            <person name="Kloareg B."/>
            <person name="Kupper F.C."/>
            <person name="Lang D."/>
            <person name="Le Bail A."/>
            <person name="Leblanc C."/>
            <person name="Lerouge P."/>
            <person name="Lohr M."/>
            <person name="Lopez P.J."/>
            <person name="Martens C."/>
            <person name="Maumus F."/>
            <person name="Michel G."/>
            <person name="Miranda-Saavedra D."/>
            <person name="Morales J."/>
            <person name="Moreau H."/>
            <person name="Motomura T."/>
            <person name="Nagasato C."/>
            <person name="Napoli C.A."/>
            <person name="Nelson D.R."/>
            <person name="Nyvall-Collen P."/>
            <person name="Peters A.F."/>
            <person name="Pommier C."/>
            <person name="Potin P."/>
            <person name="Poulain J."/>
            <person name="Quesneville H."/>
            <person name="Read B."/>
            <person name="Rensing S.A."/>
            <person name="Ritter A."/>
            <person name="Rousvoal S."/>
            <person name="Samanta M."/>
            <person name="Samson G."/>
            <person name="Schroeder D.C."/>
            <person name="Segurens B."/>
            <person name="Strittmatter M."/>
            <person name="Tonon T."/>
            <person name="Tregear J.W."/>
            <person name="Valentin K."/>
            <person name="von Dassow P."/>
            <person name="Yamagishi T."/>
            <person name="Van de Peer Y."/>
            <person name="Wincker P."/>
        </authorList>
    </citation>
    <scope>NUCLEOTIDE SEQUENCE [LARGE SCALE GENOMIC DNA]</scope>
    <source>
        <strain evidence="5">Ec32 / CCAP1310/4</strain>
    </source>
</reference>
<dbReference type="EMBL" id="FN648230">
    <property type="protein sequence ID" value="CBJ30038.1"/>
    <property type="molecule type" value="Genomic_DNA"/>
</dbReference>
<gene>
    <name evidence="4" type="ORF">Esi_0172_0012</name>
</gene>
<evidence type="ECO:0000259" key="3">
    <source>
        <dbReference type="Pfam" id="PF21057"/>
    </source>
</evidence>
<dbReference type="OMA" id="WWAKFER"/>
<dbReference type="STRING" id="2880.D7FMX4"/>
<dbReference type="EMBL" id="FN649730">
    <property type="protein sequence ID" value="CBJ30038.1"/>
    <property type="molecule type" value="Genomic_DNA"/>
</dbReference>
<evidence type="ECO:0000313" key="4">
    <source>
        <dbReference type="EMBL" id="CBJ30038.1"/>
    </source>
</evidence>
<dbReference type="Pfam" id="PF05603">
    <property type="entry name" value="Hikeshi-like_N"/>
    <property type="match status" value="1"/>
</dbReference>
<protein>
    <recommendedName>
        <fullName evidence="6">Hikeshi-like domain-containing protein</fullName>
    </recommendedName>
</protein>
<dbReference type="InParanoid" id="D7FMX4"/>
<accession>D7FMX4</accession>
<dbReference type="GO" id="GO:0061608">
    <property type="term" value="F:nuclear import signal receptor activity"/>
    <property type="evidence" value="ECO:0007669"/>
    <property type="project" value="TreeGrafter"/>
</dbReference>
<evidence type="ECO:0000256" key="1">
    <source>
        <dbReference type="ARBA" id="ARBA00006623"/>
    </source>
</evidence>
<dbReference type="Pfam" id="PF21057">
    <property type="entry name" value="Hikeshi-like_C"/>
    <property type="match status" value="1"/>
</dbReference>
<dbReference type="GO" id="GO:0005634">
    <property type="term" value="C:nucleus"/>
    <property type="evidence" value="ECO:0007669"/>
    <property type="project" value="TreeGrafter"/>
</dbReference>
<evidence type="ECO:0000313" key="5">
    <source>
        <dbReference type="Proteomes" id="UP000002630"/>
    </source>
</evidence>
<proteinExistence type="inferred from homology"/>
<dbReference type="AlphaFoldDB" id="D7FMX4"/>
<dbReference type="InterPro" id="IPR031318">
    <property type="entry name" value="OPI10"/>
</dbReference>
<feature type="domain" description="Hikeshi-like N-terminal" evidence="2">
    <location>
        <begin position="12"/>
        <end position="120"/>
    </location>
</feature>
<dbReference type="GO" id="GO:0005829">
    <property type="term" value="C:cytosol"/>
    <property type="evidence" value="ECO:0007669"/>
    <property type="project" value="TreeGrafter"/>
</dbReference>
<dbReference type="Proteomes" id="UP000002630">
    <property type="component" value="Linkage Group LG05"/>
</dbReference>
<dbReference type="OrthoDB" id="10248398at2759"/>
<dbReference type="InterPro" id="IPR008493">
    <property type="entry name" value="Hikeshi-like_N"/>
</dbReference>
<dbReference type="eggNOG" id="KOG4067">
    <property type="taxonomic scope" value="Eukaryota"/>
</dbReference>
<evidence type="ECO:0008006" key="6">
    <source>
        <dbReference type="Google" id="ProtNLM"/>
    </source>
</evidence>
<dbReference type="PANTHER" id="PTHR12925">
    <property type="entry name" value="HIKESHI FAMILY MEMBER"/>
    <property type="match status" value="1"/>
</dbReference>
<comment type="similarity">
    <text evidence="1">Belongs to the OPI10 family.</text>
</comment>
<organism evidence="4 5">
    <name type="scientific">Ectocarpus siliculosus</name>
    <name type="common">Brown alga</name>
    <name type="synonym">Conferva siliculosa</name>
    <dbReference type="NCBI Taxonomy" id="2880"/>
    <lineage>
        <taxon>Eukaryota</taxon>
        <taxon>Sar</taxon>
        <taxon>Stramenopiles</taxon>
        <taxon>Ochrophyta</taxon>
        <taxon>PX clade</taxon>
        <taxon>Phaeophyceae</taxon>
        <taxon>Ectocarpales</taxon>
        <taxon>Ectocarpaceae</taxon>
        <taxon>Ectocarpus</taxon>
    </lineage>
</organism>
<evidence type="ECO:0000259" key="2">
    <source>
        <dbReference type="Pfam" id="PF05603"/>
    </source>
</evidence>
<name>D7FMX4_ECTSI</name>
<keyword evidence="5" id="KW-1185">Reference proteome</keyword>
<sequence length="190" mass="20683">MSVAPAVPFGIIVPGRPVIPEFRAIDSSKCVTEIVTPREVDELVFFLLPTSPVPPGQTAVLYFSVPTATTGAFEHWEVLGALAASKPSGVFRTGWPTNEQMQSCGVVQLGVSIESADTATNLGLCAGGVQDRKNFALKIAKDLFQFMSSFSQSTQAGPELMVVPTNVLDRWILRFESKYNRDPNFMLKDQ</sequence>